<dbReference type="Proteomes" id="UP000247498">
    <property type="component" value="Unassembled WGS sequence"/>
</dbReference>
<evidence type="ECO:0000256" key="1">
    <source>
        <dbReference type="SAM" id="Coils"/>
    </source>
</evidence>
<dbReference type="EMBL" id="BDRX01000173">
    <property type="protein sequence ID" value="GBF99779.1"/>
    <property type="molecule type" value="Genomic_DNA"/>
</dbReference>
<dbReference type="InterPro" id="IPR033371">
    <property type="entry name" value="ARGLU1"/>
</dbReference>
<dbReference type="AlphaFoldDB" id="A0A2V0PJR0"/>
<accession>A0A2V0PJR0</accession>
<sequence>MSDRRRSRSRSPRGGAKQQHRQRQYRRKEEGLAAPRSAVHLEAEALARIEAAVAERLATALASPAFQERVAARLREERTRLEEAMTAQLDAEKAALLERKRAAQEAARRAAEDLDRLLEENRRKVEEAQLAAARAAEAAAGNTAAAAAGGGPGTSAVNGGVPQAPPPAAAPARVRSSGLIVVDDP</sequence>
<dbReference type="InParanoid" id="A0A2V0PJR0"/>
<feature type="region of interest" description="Disordered" evidence="2">
    <location>
        <begin position="1"/>
        <end position="36"/>
    </location>
</feature>
<dbReference type="PANTHER" id="PTHR31711:SF1">
    <property type="entry name" value="ARGININE AND GLUTAMATE-RICH PROTEIN 1"/>
    <property type="match status" value="1"/>
</dbReference>
<dbReference type="GO" id="GO:0005739">
    <property type="term" value="C:mitochondrion"/>
    <property type="evidence" value="ECO:0007669"/>
    <property type="project" value="TreeGrafter"/>
</dbReference>
<gene>
    <name evidence="3" type="ORF">Rsub_12219</name>
</gene>
<feature type="coiled-coil region" evidence="1">
    <location>
        <begin position="71"/>
        <end position="138"/>
    </location>
</feature>
<proteinExistence type="predicted"/>
<name>A0A2V0PJR0_9CHLO</name>
<evidence type="ECO:0000313" key="4">
    <source>
        <dbReference type="Proteomes" id="UP000247498"/>
    </source>
</evidence>
<comment type="caution">
    <text evidence="3">The sequence shown here is derived from an EMBL/GenBank/DDBJ whole genome shotgun (WGS) entry which is preliminary data.</text>
</comment>
<dbReference type="PANTHER" id="PTHR31711">
    <property type="entry name" value="ARGININE AND GLUTAMATE-RICH PROTEIN 1"/>
    <property type="match status" value="1"/>
</dbReference>
<protein>
    <submittedName>
        <fullName evidence="3">Uncharacterized protein</fullName>
    </submittedName>
</protein>
<organism evidence="3 4">
    <name type="scientific">Raphidocelis subcapitata</name>
    <dbReference type="NCBI Taxonomy" id="307507"/>
    <lineage>
        <taxon>Eukaryota</taxon>
        <taxon>Viridiplantae</taxon>
        <taxon>Chlorophyta</taxon>
        <taxon>core chlorophytes</taxon>
        <taxon>Chlorophyceae</taxon>
        <taxon>CS clade</taxon>
        <taxon>Sphaeropleales</taxon>
        <taxon>Selenastraceae</taxon>
        <taxon>Raphidocelis</taxon>
    </lineage>
</organism>
<keyword evidence="4" id="KW-1185">Reference proteome</keyword>
<dbReference type="GO" id="GO:0045296">
    <property type="term" value="F:cadherin binding"/>
    <property type="evidence" value="ECO:0007669"/>
    <property type="project" value="TreeGrafter"/>
</dbReference>
<keyword evidence="1" id="KW-0175">Coiled coil</keyword>
<evidence type="ECO:0000256" key="2">
    <source>
        <dbReference type="SAM" id="MobiDB-lite"/>
    </source>
</evidence>
<evidence type="ECO:0000313" key="3">
    <source>
        <dbReference type="EMBL" id="GBF99779.1"/>
    </source>
</evidence>
<dbReference type="GO" id="GO:0005654">
    <property type="term" value="C:nucleoplasm"/>
    <property type="evidence" value="ECO:0007669"/>
    <property type="project" value="TreeGrafter"/>
</dbReference>
<reference evidence="3 4" key="1">
    <citation type="journal article" date="2018" name="Sci. Rep.">
        <title>Raphidocelis subcapitata (=Pseudokirchneriella subcapitata) provides an insight into genome evolution and environmental adaptations in the Sphaeropleales.</title>
        <authorList>
            <person name="Suzuki S."/>
            <person name="Yamaguchi H."/>
            <person name="Nakajima N."/>
            <person name="Kawachi M."/>
        </authorList>
    </citation>
    <scope>NUCLEOTIDE SEQUENCE [LARGE SCALE GENOMIC DNA]</scope>
    <source>
        <strain evidence="3 4">NIES-35</strain>
    </source>
</reference>
<dbReference type="Pfam" id="PF15346">
    <property type="entry name" value="ARGLU"/>
    <property type="match status" value="1"/>
</dbReference>
<dbReference type="STRING" id="307507.A0A2V0PJR0"/>
<feature type="compositionally biased region" description="Basic residues" evidence="2">
    <location>
        <begin position="1"/>
        <end position="11"/>
    </location>
</feature>
<feature type="region of interest" description="Disordered" evidence="2">
    <location>
        <begin position="140"/>
        <end position="185"/>
    </location>
</feature>